<feature type="compositionally biased region" description="Low complexity" evidence="1">
    <location>
        <begin position="1"/>
        <end position="20"/>
    </location>
</feature>
<reference evidence="3 4" key="1">
    <citation type="submission" date="2019-09" db="EMBL/GenBank/DDBJ databases">
        <title>Genome sequence of Roseospira marina, one of the more divergent members of the non-sulfur purple photosynthetic bacterial family, the Rhodospirillaceae.</title>
        <authorList>
            <person name="Meyer T."/>
            <person name="Kyndt J."/>
        </authorList>
    </citation>
    <scope>NUCLEOTIDE SEQUENCE [LARGE SCALE GENOMIC DNA]</scope>
    <source>
        <strain evidence="3 4">DSM 15113</strain>
    </source>
</reference>
<dbReference type="Pfam" id="PF00455">
    <property type="entry name" value="DeoRC"/>
    <property type="match status" value="1"/>
</dbReference>
<proteinExistence type="predicted"/>
<comment type="caution">
    <text evidence="3">The sequence shown here is derived from an EMBL/GenBank/DDBJ whole genome shotgun (WGS) entry which is preliminary data.</text>
</comment>
<dbReference type="PANTHER" id="PTHR30363">
    <property type="entry name" value="HTH-TYPE TRANSCRIPTIONAL REGULATOR SRLR-RELATED"/>
    <property type="match status" value="1"/>
</dbReference>
<evidence type="ECO:0000259" key="2">
    <source>
        <dbReference type="Pfam" id="PF00455"/>
    </source>
</evidence>
<dbReference type="EMBL" id="VWPJ01000015">
    <property type="protein sequence ID" value="KAA5604724.1"/>
    <property type="molecule type" value="Genomic_DNA"/>
</dbReference>
<dbReference type="Proteomes" id="UP000324065">
    <property type="component" value="Unassembled WGS sequence"/>
</dbReference>
<dbReference type="SMART" id="SM01134">
    <property type="entry name" value="DeoRC"/>
    <property type="match status" value="1"/>
</dbReference>
<evidence type="ECO:0000313" key="3">
    <source>
        <dbReference type="EMBL" id="KAA5604724.1"/>
    </source>
</evidence>
<sequence>WPTASAMTPTSSSKSATPSPEFRHEPEKSAIGRMAASLVEDGESIILDAGSTTTEVAKNLTGRHGLKVITNALNITLILGAEPTNQVHMTGGEFKAPTLSVTGEKAAAFFGNLRAQKLFLAVGGLSFDAGLTYPGFADLYVKKAMINAAAETYLVADSSKIGLISFALLGGVELVHTLITDSGLRDADRRAFEDRGIRVLTAETDSVRHA</sequence>
<feature type="domain" description="DeoR-like transcriptional repressor C-terminal sensor" evidence="2">
    <location>
        <begin position="24"/>
        <end position="182"/>
    </location>
</feature>
<accession>A0A5M6I8Y6</accession>
<feature type="non-terminal residue" evidence="3">
    <location>
        <position position="1"/>
    </location>
</feature>
<dbReference type="OrthoDB" id="9816363at2"/>
<organism evidence="3 4">
    <name type="scientific">Roseospira marina</name>
    <dbReference type="NCBI Taxonomy" id="140057"/>
    <lineage>
        <taxon>Bacteria</taxon>
        <taxon>Pseudomonadati</taxon>
        <taxon>Pseudomonadota</taxon>
        <taxon>Alphaproteobacteria</taxon>
        <taxon>Rhodospirillales</taxon>
        <taxon>Rhodospirillaceae</taxon>
        <taxon>Roseospira</taxon>
    </lineage>
</organism>
<gene>
    <name evidence="3" type="ORF">F1188_15045</name>
</gene>
<dbReference type="InterPro" id="IPR037171">
    <property type="entry name" value="NagB/RpiA_transferase-like"/>
</dbReference>
<dbReference type="InterPro" id="IPR014036">
    <property type="entry name" value="DeoR-like_C"/>
</dbReference>
<protein>
    <submittedName>
        <fullName evidence="3">DeoR/GlpR transcriptional regulator</fullName>
    </submittedName>
</protein>
<name>A0A5M6I8Y6_9PROT</name>
<keyword evidence="4" id="KW-1185">Reference proteome</keyword>
<feature type="region of interest" description="Disordered" evidence="1">
    <location>
        <begin position="1"/>
        <end position="28"/>
    </location>
</feature>
<dbReference type="InterPro" id="IPR050313">
    <property type="entry name" value="Carb_Metab_HTH_regulators"/>
</dbReference>
<dbReference type="AlphaFoldDB" id="A0A5M6I8Y6"/>
<dbReference type="PANTHER" id="PTHR30363:SF44">
    <property type="entry name" value="AGA OPERON TRANSCRIPTIONAL REPRESSOR-RELATED"/>
    <property type="match status" value="1"/>
</dbReference>
<evidence type="ECO:0000256" key="1">
    <source>
        <dbReference type="SAM" id="MobiDB-lite"/>
    </source>
</evidence>
<dbReference type="SUPFAM" id="SSF100950">
    <property type="entry name" value="NagB/RpiA/CoA transferase-like"/>
    <property type="match status" value="1"/>
</dbReference>
<dbReference type="Gene3D" id="3.30.750.70">
    <property type="entry name" value="4-hydroxybutyrate coenzyme like domains"/>
    <property type="match status" value="1"/>
</dbReference>
<evidence type="ECO:0000313" key="4">
    <source>
        <dbReference type="Proteomes" id="UP000324065"/>
    </source>
</evidence>